<dbReference type="GO" id="GO:0005524">
    <property type="term" value="F:ATP binding"/>
    <property type="evidence" value="ECO:0007669"/>
    <property type="project" value="UniProtKB-UniRule"/>
</dbReference>
<comment type="catalytic activity">
    <reaction evidence="7">
        <text>L-aspartate + NH4(+) + ATP = L-asparagine + AMP + diphosphate + H(+)</text>
        <dbReference type="Rhea" id="RHEA:11372"/>
        <dbReference type="ChEBI" id="CHEBI:15378"/>
        <dbReference type="ChEBI" id="CHEBI:28938"/>
        <dbReference type="ChEBI" id="CHEBI:29991"/>
        <dbReference type="ChEBI" id="CHEBI:30616"/>
        <dbReference type="ChEBI" id="CHEBI:33019"/>
        <dbReference type="ChEBI" id="CHEBI:58048"/>
        <dbReference type="ChEBI" id="CHEBI:456215"/>
        <dbReference type="EC" id="6.3.1.1"/>
    </reaction>
</comment>
<dbReference type="GO" id="GO:0005829">
    <property type="term" value="C:cytosol"/>
    <property type="evidence" value="ECO:0007669"/>
    <property type="project" value="TreeGrafter"/>
</dbReference>
<comment type="similarity">
    <text evidence="7">Belongs to the class-II aminoacyl-tRNA synthetase family. AsnA subfamily.</text>
</comment>
<dbReference type="Proteomes" id="UP000246635">
    <property type="component" value="Unassembled WGS sequence"/>
</dbReference>
<organism evidence="10 11">
    <name type="scientific">Paenibacillus cellulosilyticus</name>
    <dbReference type="NCBI Taxonomy" id="375489"/>
    <lineage>
        <taxon>Bacteria</taxon>
        <taxon>Bacillati</taxon>
        <taxon>Bacillota</taxon>
        <taxon>Bacilli</taxon>
        <taxon>Bacillales</taxon>
        <taxon>Paenibacillaceae</taxon>
        <taxon>Paenibacillus</taxon>
    </lineage>
</organism>
<evidence type="ECO:0000256" key="3">
    <source>
        <dbReference type="ARBA" id="ARBA00022605"/>
    </source>
</evidence>
<dbReference type="NCBIfam" id="TIGR00669">
    <property type="entry name" value="asnA"/>
    <property type="match status" value="1"/>
</dbReference>
<evidence type="ECO:0000256" key="4">
    <source>
        <dbReference type="ARBA" id="ARBA00022741"/>
    </source>
</evidence>
<evidence type="ECO:0000256" key="2">
    <source>
        <dbReference type="ARBA" id="ARBA00022598"/>
    </source>
</evidence>
<comment type="subcellular location">
    <subcellularLocation>
        <location evidence="7">Cytoplasm</location>
    </subcellularLocation>
</comment>
<evidence type="ECO:0000259" key="9">
    <source>
        <dbReference type="PROSITE" id="PS50862"/>
    </source>
</evidence>
<dbReference type="EC" id="6.3.1.1" evidence="7 8"/>
<evidence type="ECO:0000256" key="7">
    <source>
        <dbReference type="HAMAP-Rule" id="MF_00555"/>
    </source>
</evidence>
<dbReference type="InterPro" id="IPR004618">
    <property type="entry name" value="AsnA"/>
</dbReference>
<dbReference type="UniPathway" id="UPA00134">
    <property type="reaction ID" value="UER00194"/>
</dbReference>
<comment type="caution">
    <text evidence="10">The sequence shown here is derived from an EMBL/GenBank/DDBJ whole genome shotgun (WGS) entry which is preliminary data.</text>
</comment>
<dbReference type="SUPFAM" id="SSF55681">
    <property type="entry name" value="Class II aaRS and biotin synthetases"/>
    <property type="match status" value="1"/>
</dbReference>
<evidence type="ECO:0000313" key="11">
    <source>
        <dbReference type="Proteomes" id="UP000246635"/>
    </source>
</evidence>
<comment type="pathway">
    <text evidence="7">Amino-acid biosynthesis; L-asparagine biosynthesis; L-asparagine from L-aspartate (ammonia route): step 1/1.</text>
</comment>
<accession>A0A2V2YPB6</accession>
<evidence type="ECO:0000313" key="10">
    <source>
        <dbReference type="EMBL" id="PWV94274.1"/>
    </source>
</evidence>
<keyword evidence="11" id="KW-1185">Reference proteome</keyword>
<evidence type="ECO:0000256" key="8">
    <source>
        <dbReference type="NCBIfam" id="TIGR00669"/>
    </source>
</evidence>
<dbReference type="RefSeq" id="WP_110046947.1">
    <property type="nucleotide sequence ID" value="NZ_CP054612.1"/>
</dbReference>
<dbReference type="GO" id="GO:0140096">
    <property type="term" value="F:catalytic activity, acting on a protein"/>
    <property type="evidence" value="ECO:0007669"/>
    <property type="project" value="UniProtKB-ARBA"/>
</dbReference>
<dbReference type="AlphaFoldDB" id="A0A2V2YPB6"/>
<feature type="domain" description="Aminoacyl-transfer RNA synthetases class-II family profile" evidence="9">
    <location>
        <begin position="28"/>
        <end position="323"/>
    </location>
</feature>
<name>A0A2V2YPB6_9BACL</name>
<dbReference type="Gene3D" id="3.30.930.10">
    <property type="entry name" value="Bira Bifunctional Protein, Domain 2"/>
    <property type="match status" value="1"/>
</dbReference>
<dbReference type="Pfam" id="PF03590">
    <property type="entry name" value="AsnA"/>
    <property type="match status" value="1"/>
</dbReference>
<dbReference type="PANTHER" id="PTHR30073">
    <property type="entry name" value="ASPARTATE--AMMONIA LIGASE"/>
    <property type="match status" value="1"/>
</dbReference>
<sequence length="338" mass="38617">MLTETQLLPDGYVSTQSLGELNDSIHLVKTVFESNLARRLNLKRVSSPLFLESGTGVNDQLNGIEAPVSFQPSHIDSEKLEIVHSLAKWKRTALAMYEMAPGSGLVTDMKAIRKDEEVGPIHSIYVDQWDWEQVIDKHDRHTNTLRDTVRIIYACIKDTEAHINREYPALHNKLPEHITFITSQELEDRYPNASPKQREDLIAEQFKAVFIEQIGGSLRSGMKHDGRSPDYDDWQLNGDIILWNPVLQSAFEVSSMGIRVDEEALLRQLKLAGNMERVQLDFHRSILERRLPYSIGGGIGQSRLCMFLLEKAHIGEIQHSVWPKQMRALCESRNVRLL</sequence>
<keyword evidence="1 7" id="KW-0963">Cytoplasm</keyword>
<evidence type="ECO:0000256" key="6">
    <source>
        <dbReference type="ARBA" id="ARBA00022888"/>
    </source>
</evidence>
<dbReference type="HAMAP" id="MF_00555">
    <property type="entry name" value="AsnA"/>
    <property type="match status" value="1"/>
</dbReference>
<dbReference type="GO" id="GO:0004071">
    <property type="term" value="F:aspartate-ammonia ligase activity"/>
    <property type="evidence" value="ECO:0007669"/>
    <property type="project" value="UniProtKB-UniRule"/>
</dbReference>
<evidence type="ECO:0000256" key="1">
    <source>
        <dbReference type="ARBA" id="ARBA00022490"/>
    </source>
</evidence>
<dbReference type="PANTHER" id="PTHR30073:SF5">
    <property type="entry name" value="ASPARTATE--AMMONIA LIGASE"/>
    <property type="match status" value="1"/>
</dbReference>
<reference evidence="10 11" key="1">
    <citation type="submission" date="2018-05" db="EMBL/GenBank/DDBJ databases">
        <title>Genomic Encyclopedia of Type Strains, Phase III (KMG-III): the genomes of soil and plant-associated and newly described type strains.</title>
        <authorList>
            <person name="Whitman W."/>
        </authorList>
    </citation>
    <scope>NUCLEOTIDE SEQUENCE [LARGE SCALE GENOMIC DNA]</scope>
    <source>
        <strain evidence="10 11">CECT 5696</strain>
    </source>
</reference>
<keyword evidence="6 7" id="KW-0061">Asparagine biosynthesis</keyword>
<dbReference type="PROSITE" id="PS50862">
    <property type="entry name" value="AA_TRNA_LIGASE_II"/>
    <property type="match status" value="1"/>
</dbReference>
<proteinExistence type="inferred from homology"/>
<dbReference type="PIRSF" id="PIRSF001555">
    <property type="entry name" value="Asp_ammon_ligase"/>
    <property type="match status" value="1"/>
</dbReference>
<keyword evidence="5 7" id="KW-0067">ATP-binding</keyword>
<dbReference type="InterPro" id="IPR006195">
    <property type="entry name" value="aa-tRNA-synth_II"/>
</dbReference>
<evidence type="ECO:0000256" key="5">
    <source>
        <dbReference type="ARBA" id="ARBA00022840"/>
    </source>
</evidence>
<keyword evidence="2 7" id="KW-0436">Ligase</keyword>
<dbReference type="InterPro" id="IPR045864">
    <property type="entry name" value="aa-tRNA-synth_II/BPL/LPL"/>
</dbReference>
<gene>
    <name evidence="7" type="primary">asnA</name>
    <name evidence="10" type="ORF">DFQ01_13361</name>
</gene>
<protein>
    <recommendedName>
        <fullName evidence="7 8">Aspartate--ammonia ligase</fullName>
        <ecNumber evidence="7 8">6.3.1.1</ecNumber>
    </recommendedName>
    <alternativeName>
        <fullName evidence="7">Asparagine synthetase A</fullName>
    </alternativeName>
</protein>
<keyword evidence="3 7" id="KW-0028">Amino-acid biosynthesis</keyword>
<dbReference type="EMBL" id="QGTQ01000033">
    <property type="protein sequence ID" value="PWV94274.1"/>
    <property type="molecule type" value="Genomic_DNA"/>
</dbReference>
<keyword evidence="4 7" id="KW-0547">Nucleotide-binding</keyword>
<dbReference type="OrthoDB" id="9766088at2"/>
<dbReference type="GO" id="GO:0070981">
    <property type="term" value="P:L-asparagine biosynthetic process"/>
    <property type="evidence" value="ECO:0007669"/>
    <property type="project" value="UniProtKB-UniRule"/>
</dbReference>
<dbReference type="GO" id="GO:0016740">
    <property type="term" value="F:transferase activity"/>
    <property type="evidence" value="ECO:0007669"/>
    <property type="project" value="UniProtKB-ARBA"/>
</dbReference>